<keyword evidence="2" id="KW-1003">Cell membrane</keyword>
<gene>
    <name evidence="10" type="primary">xrtA</name>
    <name evidence="10" type="ORF">HRH59_05400</name>
</gene>
<dbReference type="Proteomes" id="UP000523161">
    <property type="component" value="Unassembled WGS sequence"/>
</dbReference>
<organism evidence="10 11">
    <name type="scientific">Rheinheimera lutimaris</name>
    <dbReference type="NCBI Taxonomy" id="2740584"/>
    <lineage>
        <taxon>Bacteria</taxon>
        <taxon>Pseudomonadati</taxon>
        <taxon>Pseudomonadota</taxon>
        <taxon>Gammaproteobacteria</taxon>
        <taxon>Chromatiales</taxon>
        <taxon>Chromatiaceae</taxon>
        <taxon>Rheinheimera</taxon>
    </lineage>
</organism>
<dbReference type="InterPro" id="IPR026392">
    <property type="entry name" value="Exo/Archaeosortase_dom"/>
</dbReference>
<keyword evidence="6 8" id="KW-1133">Transmembrane helix</keyword>
<feature type="transmembrane region" description="Helical" evidence="8">
    <location>
        <begin position="213"/>
        <end position="244"/>
    </location>
</feature>
<proteinExistence type="predicted"/>
<evidence type="ECO:0000313" key="10">
    <source>
        <dbReference type="EMBL" id="NRQ42004.1"/>
    </source>
</evidence>
<dbReference type="EMBL" id="JABSOD010000004">
    <property type="protein sequence ID" value="NRQ42004.1"/>
    <property type="molecule type" value="Genomic_DNA"/>
</dbReference>
<feature type="transmembrane region" description="Helical" evidence="8">
    <location>
        <begin position="182"/>
        <end position="207"/>
    </location>
</feature>
<feature type="domain" description="Methanolan biosynthesis EpsI" evidence="9">
    <location>
        <begin position="337"/>
        <end position="492"/>
    </location>
</feature>
<feature type="transmembrane region" description="Helical" evidence="8">
    <location>
        <begin position="20"/>
        <end position="37"/>
    </location>
</feature>
<dbReference type="NCBIfam" id="TIGR04178">
    <property type="entry name" value="exo_archaeo"/>
    <property type="match status" value="1"/>
</dbReference>
<dbReference type="NCBIfam" id="TIGR03109">
    <property type="entry name" value="exosort_XrtA"/>
    <property type="match status" value="1"/>
</dbReference>
<comment type="caution">
    <text evidence="10">The sequence shown here is derived from an EMBL/GenBank/DDBJ whole genome shotgun (WGS) entry which is preliminary data.</text>
</comment>
<evidence type="ECO:0000256" key="1">
    <source>
        <dbReference type="ARBA" id="ARBA00004651"/>
    </source>
</evidence>
<dbReference type="AlphaFoldDB" id="A0A7Y5APS5"/>
<evidence type="ECO:0000256" key="7">
    <source>
        <dbReference type="ARBA" id="ARBA00023136"/>
    </source>
</evidence>
<dbReference type="Pfam" id="PF11984">
    <property type="entry name" value="DUF3485"/>
    <property type="match status" value="1"/>
</dbReference>
<keyword evidence="3" id="KW-0645">Protease</keyword>
<evidence type="ECO:0000256" key="4">
    <source>
        <dbReference type="ARBA" id="ARBA00022692"/>
    </source>
</evidence>
<evidence type="ECO:0000256" key="8">
    <source>
        <dbReference type="SAM" id="Phobius"/>
    </source>
</evidence>
<dbReference type="InterPro" id="IPR014263">
    <property type="entry name" value="Methanolan_biosynth_EpsI"/>
</dbReference>
<keyword evidence="5 10" id="KW-0378">Hydrolase</keyword>
<accession>A0A7Y5APS5</accession>
<evidence type="ECO:0000256" key="2">
    <source>
        <dbReference type="ARBA" id="ARBA00022475"/>
    </source>
</evidence>
<evidence type="ECO:0000313" key="11">
    <source>
        <dbReference type="Proteomes" id="UP000523161"/>
    </source>
</evidence>
<keyword evidence="4 8" id="KW-0812">Transmembrane</keyword>
<comment type="subcellular location">
    <subcellularLocation>
        <location evidence="1">Cell membrane</location>
        <topology evidence="1">Multi-pass membrane protein</topology>
    </subcellularLocation>
</comment>
<protein>
    <submittedName>
        <fullName evidence="10">Exosortase A</fullName>
        <ecNumber evidence="10">3.4.22.-</ecNumber>
    </submittedName>
</protein>
<dbReference type="InterPro" id="IPR013426">
    <property type="entry name" value="EpsH-like"/>
</dbReference>
<dbReference type="RefSeq" id="WP_173500251.1">
    <property type="nucleotide sequence ID" value="NZ_JABSOD010000004.1"/>
</dbReference>
<name>A0A7Y5APS5_9GAMM</name>
<evidence type="ECO:0000259" key="9">
    <source>
        <dbReference type="Pfam" id="PF11984"/>
    </source>
</evidence>
<dbReference type="EC" id="3.4.22.-" evidence="10"/>
<feature type="transmembrane region" description="Helical" evidence="8">
    <location>
        <begin position="107"/>
        <end position="138"/>
    </location>
</feature>
<dbReference type="NCBIfam" id="TIGR02602">
    <property type="entry name" value="8TM_EpsH"/>
    <property type="match status" value="1"/>
</dbReference>
<feature type="transmembrane region" description="Helical" evidence="8">
    <location>
        <begin position="256"/>
        <end position="277"/>
    </location>
</feature>
<dbReference type="GO" id="GO:0006508">
    <property type="term" value="P:proteolysis"/>
    <property type="evidence" value="ECO:0007669"/>
    <property type="project" value="UniProtKB-KW"/>
</dbReference>
<keyword evidence="11" id="KW-1185">Reference proteome</keyword>
<keyword evidence="7 8" id="KW-0472">Membrane</keyword>
<evidence type="ECO:0000256" key="5">
    <source>
        <dbReference type="ARBA" id="ARBA00022801"/>
    </source>
</evidence>
<dbReference type="GO" id="GO:0008233">
    <property type="term" value="F:peptidase activity"/>
    <property type="evidence" value="ECO:0007669"/>
    <property type="project" value="UniProtKB-KW"/>
</dbReference>
<feature type="transmembrane region" description="Helical" evidence="8">
    <location>
        <begin position="71"/>
        <end position="95"/>
    </location>
</feature>
<dbReference type="InterPro" id="IPR017540">
    <property type="entry name" value="Exosortase-1"/>
</dbReference>
<dbReference type="InterPro" id="IPR019127">
    <property type="entry name" value="Exosortase"/>
</dbReference>
<reference evidence="10 11" key="1">
    <citation type="submission" date="2020-06" db="EMBL/GenBank/DDBJ databases">
        <title>Rheinheimera sp. nov., a marine bacterium isolated from coastal.</title>
        <authorList>
            <person name="Yu Q."/>
            <person name="Qi Y."/>
            <person name="Pu J."/>
        </authorList>
    </citation>
    <scope>NUCLEOTIDE SEQUENCE [LARGE SCALE GENOMIC DNA]</scope>
    <source>
        <strain evidence="10 11">YQF-2</strain>
    </source>
</reference>
<evidence type="ECO:0000256" key="6">
    <source>
        <dbReference type="ARBA" id="ARBA00022989"/>
    </source>
</evidence>
<feature type="transmembrane region" description="Helical" evidence="8">
    <location>
        <begin position="49"/>
        <end position="65"/>
    </location>
</feature>
<dbReference type="GO" id="GO:0005886">
    <property type="term" value="C:plasma membrane"/>
    <property type="evidence" value="ECO:0007669"/>
    <property type="project" value="UniProtKB-SubCell"/>
</dbReference>
<sequence>MPVTPQDNAPTKAYVNHHYAGLSALLLLWLICFWSTLSSMVEIWQRSDTFAHGFLIFPISAYLIWQKRRHIAATALSSSLVAALPLSMLLLAWFFADAVNVNVVKQLAVVLMLPILVWLCCGRQLLSLLIFPLAYLIFAVPMGDALVAPMQLITADITVAALRLANIPVYREGLYLSTPTGLFLVAEACSGVRYLIASFALGTLYAYLNYRSWYKQLAFCLASILVPILANGIRAFGIVLIAHLTDMKHAVGVDHLIYGWLFFGVIIFLMFYIGSFWADRAPATPETVSTVRTGSPLLHATLAALLLSLPFTAGYLRPALTAAPVYNLQVLQNGLTAVPADINQPQFIDSSASLSGKWRHNQQDIWFYSAFYQHVDNAKLVSWHNQPYQRAHWTPAGQQRQWLDLADQQLQVQEFDLRANDGSRKLLWYWYGSGDYFSANPYLITVAQALGKVFHISQHGSFYALSINYVSDVADARQQLQLQLQQQLPLIKQANNINAQHTVLTALDSRP</sequence>
<feature type="transmembrane region" description="Helical" evidence="8">
    <location>
        <begin position="297"/>
        <end position="316"/>
    </location>
</feature>
<dbReference type="Pfam" id="PF09721">
    <property type="entry name" value="Exosortase_EpsH"/>
    <property type="match status" value="1"/>
</dbReference>
<evidence type="ECO:0000256" key="3">
    <source>
        <dbReference type="ARBA" id="ARBA00022670"/>
    </source>
</evidence>